<accession>A0A8S9RRK9</accession>
<dbReference type="Proteomes" id="UP000712600">
    <property type="component" value="Unassembled WGS sequence"/>
</dbReference>
<proteinExistence type="predicted"/>
<dbReference type="GO" id="GO:0015936">
    <property type="term" value="P:coenzyme A metabolic process"/>
    <property type="evidence" value="ECO:0007669"/>
    <property type="project" value="InterPro"/>
</dbReference>
<dbReference type="EMBL" id="QGKX02000088">
    <property type="protein sequence ID" value="KAF3583861.1"/>
    <property type="molecule type" value="Genomic_DNA"/>
</dbReference>
<dbReference type="AlphaFoldDB" id="A0A8S9RRK9"/>
<evidence type="ECO:0000313" key="2">
    <source>
        <dbReference type="Proteomes" id="UP000712600"/>
    </source>
</evidence>
<evidence type="ECO:0000313" key="1">
    <source>
        <dbReference type="EMBL" id="KAF3583861.1"/>
    </source>
</evidence>
<protein>
    <submittedName>
        <fullName evidence="1">Uncharacterized protein</fullName>
    </submittedName>
</protein>
<reference evidence="1" key="1">
    <citation type="submission" date="2019-12" db="EMBL/GenBank/DDBJ databases">
        <title>Genome sequencing and annotation of Brassica cretica.</title>
        <authorList>
            <person name="Studholme D.J."/>
            <person name="Sarris P."/>
        </authorList>
    </citation>
    <scope>NUCLEOTIDE SEQUENCE</scope>
    <source>
        <strain evidence="1">PFS-109/04</strain>
        <tissue evidence="1">Leaf</tissue>
    </source>
</reference>
<dbReference type="SUPFAM" id="SSF56542">
    <property type="entry name" value="Substrate-binding domain of HMG-CoA reductase"/>
    <property type="match status" value="1"/>
</dbReference>
<gene>
    <name evidence="1" type="ORF">F2Q69_00031602</name>
</gene>
<comment type="caution">
    <text evidence="1">The sequence shown here is derived from an EMBL/GenBank/DDBJ whole genome shotgun (WGS) entry which is preliminary data.</text>
</comment>
<organism evidence="1 2">
    <name type="scientific">Brassica cretica</name>
    <name type="common">Mustard</name>
    <dbReference type="NCBI Taxonomy" id="69181"/>
    <lineage>
        <taxon>Eukaryota</taxon>
        <taxon>Viridiplantae</taxon>
        <taxon>Streptophyta</taxon>
        <taxon>Embryophyta</taxon>
        <taxon>Tracheophyta</taxon>
        <taxon>Spermatophyta</taxon>
        <taxon>Magnoliopsida</taxon>
        <taxon>eudicotyledons</taxon>
        <taxon>Gunneridae</taxon>
        <taxon>Pentapetalae</taxon>
        <taxon>rosids</taxon>
        <taxon>malvids</taxon>
        <taxon>Brassicales</taxon>
        <taxon>Brassicaceae</taxon>
        <taxon>Brassiceae</taxon>
        <taxon>Brassica</taxon>
    </lineage>
</organism>
<dbReference type="InterPro" id="IPR009029">
    <property type="entry name" value="HMG_CoA_Rdtase_sub-bd_dom_sf"/>
</dbReference>
<dbReference type="GO" id="GO:0016616">
    <property type="term" value="F:oxidoreductase activity, acting on the CH-OH group of donors, NAD or NADP as acceptor"/>
    <property type="evidence" value="ECO:0007669"/>
    <property type="project" value="InterPro"/>
</dbReference>
<sequence>MMETINGKYIRISITTPTTQAGTVGGGTQLPSQSRFNNVGNTERQSLYHCLFKLEEARACWDSGRRNAASVSVGVVKPASIKGATTI</sequence>
<name>A0A8S9RRK9_BRACR</name>